<comment type="similarity">
    <text evidence="1">Belongs to the class IV-like SAM-binding methyltransferase superfamily. RNA methyltransferase TrmH family.</text>
</comment>
<reference evidence="5" key="1">
    <citation type="submission" date="2020-05" db="UniProtKB">
        <authorList>
            <consortium name="EnsemblMetazoa"/>
        </authorList>
    </citation>
    <scope>IDENTIFICATION</scope>
    <source>
        <strain evidence="5">Aabys</strain>
    </source>
</reference>
<dbReference type="Pfam" id="PF00588">
    <property type="entry name" value="SpoU_methylase"/>
    <property type="match status" value="1"/>
</dbReference>
<accession>A0A1I8MBH3</accession>
<dbReference type="GO" id="GO:0003723">
    <property type="term" value="F:RNA binding"/>
    <property type="evidence" value="ECO:0007669"/>
    <property type="project" value="InterPro"/>
</dbReference>
<dbReference type="Pfam" id="PF22435">
    <property type="entry name" value="MRM3-like_sub_bind"/>
    <property type="match status" value="1"/>
</dbReference>
<dbReference type="RefSeq" id="XP_005182462.2">
    <property type="nucleotide sequence ID" value="XM_005182405.4"/>
</dbReference>
<dbReference type="PANTHER" id="PTHR43191">
    <property type="entry name" value="RRNA METHYLTRANSFERASE 3"/>
    <property type="match status" value="1"/>
</dbReference>
<evidence type="ECO:0000256" key="2">
    <source>
        <dbReference type="ARBA" id="ARBA00022603"/>
    </source>
</evidence>
<dbReference type="SMART" id="SM00967">
    <property type="entry name" value="SpoU_sub_bind"/>
    <property type="match status" value="1"/>
</dbReference>
<dbReference type="PANTHER" id="PTHR43191:SF2">
    <property type="entry name" value="RRNA METHYLTRANSFERASE 3, MITOCHONDRIAL"/>
    <property type="match status" value="1"/>
</dbReference>
<dbReference type="InterPro" id="IPR051259">
    <property type="entry name" value="rRNA_Methyltransferase"/>
</dbReference>
<dbReference type="InterPro" id="IPR053888">
    <property type="entry name" value="MRM3-like_sub_bind"/>
</dbReference>
<sequence length="425" mass="47936">MLANLLKSLTSKPQARYTYELCRQLCSPSNKEQQYADKSKREEDDALKIEANLFEQASIRYEPVTAEEVLRKNVKQKLLKTHQEQHPSPKFVQKAHKQFVKKSRQERESKSRLIDDKELGLEYLKLDLNDPRLGTLMISARSKKRRDKDGQIVIEGRRLILEALECGLKLNAIIFSQKEELADIKEPLQKALLRNPQCKIYKVPHHDLKTWSTLTTPPGVMTLFQRPSLEYIVRKSSDNSDPLPLTVVCDNIREPNNLGSIIRTCAALPCFQIVVTKGCCDPWESKALRGGCGGHFRVPIRDDVSWENVPLMIPPEMAENSCVFIAENNKAKLRDNNVDAIDYSQVEKTGAHNVVVIGGESHGVSSEAYRFMSTVGDRGKCLNIPLAEGFDSLNVASALTLILYELRKNILQQDQPISSSTPAQA</sequence>
<gene>
    <name evidence="5" type="primary">101900081</name>
</gene>
<dbReference type="STRING" id="7370.A0A1I8MBH3"/>
<dbReference type="EnsemblMetazoa" id="MDOA003195-RA">
    <property type="protein sequence ID" value="MDOA003195-PA"/>
    <property type="gene ID" value="MDOA003195"/>
</dbReference>
<name>A0A1I8MBH3_MUSDO</name>
<dbReference type="eggNOG" id="KOG2506">
    <property type="taxonomic scope" value="Eukaryota"/>
</dbReference>
<keyword evidence="3" id="KW-0808">Transferase</keyword>
<evidence type="ECO:0000259" key="4">
    <source>
        <dbReference type="SMART" id="SM00967"/>
    </source>
</evidence>
<dbReference type="SUPFAM" id="SSF55315">
    <property type="entry name" value="L30e-like"/>
    <property type="match status" value="1"/>
</dbReference>
<dbReference type="KEGG" id="mde:101900081"/>
<proteinExistence type="inferred from homology"/>
<dbReference type="OrthoDB" id="270651at2759"/>
<evidence type="ECO:0000313" key="5">
    <source>
        <dbReference type="EnsemblMetazoa" id="MDOA003195-PA"/>
    </source>
</evidence>
<dbReference type="Gene3D" id="3.40.1280.10">
    <property type="match status" value="1"/>
</dbReference>
<dbReference type="SUPFAM" id="SSF75217">
    <property type="entry name" value="alpha/beta knot"/>
    <property type="match status" value="1"/>
</dbReference>
<dbReference type="VEuPathDB" id="VectorBase:MDOMA2_018970"/>
<dbReference type="GO" id="GO:0008173">
    <property type="term" value="F:RNA methyltransferase activity"/>
    <property type="evidence" value="ECO:0007669"/>
    <property type="project" value="InterPro"/>
</dbReference>
<dbReference type="InterPro" id="IPR001537">
    <property type="entry name" value="SpoU_MeTrfase"/>
</dbReference>
<keyword evidence="2" id="KW-0489">Methyltransferase</keyword>
<dbReference type="Gene3D" id="3.30.1330.30">
    <property type="match status" value="1"/>
</dbReference>
<dbReference type="VEuPathDB" id="VectorBase:MDOA003195"/>
<dbReference type="GO" id="GO:0032259">
    <property type="term" value="P:methylation"/>
    <property type="evidence" value="ECO:0007669"/>
    <property type="project" value="UniProtKB-KW"/>
</dbReference>
<dbReference type="CDD" id="cd18106">
    <property type="entry name" value="SpoU-like_RNMTL1"/>
    <property type="match status" value="1"/>
</dbReference>
<dbReference type="AlphaFoldDB" id="A0A1I8MBH3"/>
<evidence type="ECO:0000256" key="1">
    <source>
        <dbReference type="ARBA" id="ARBA00007228"/>
    </source>
</evidence>
<dbReference type="InterPro" id="IPR013123">
    <property type="entry name" value="SpoU_subst-bd"/>
</dbReference>
<dbReference type="InterPro" id="IPR029028">
    <property type="entry name" value="Alpha/beta_knot_MTases"/>
</dbReference>
<feature type="domain" description="RNA 2-O ribose methyltransferase substrate binding" evidence="4">
    <location>
        <begin position="153"/>
        <end position="230"/>
    </location>
</feature>
<dbReference type="InterPro" id="IPR029064">
    <property type="entry name" value="Ribosomal_eL30-like_sf"/>
</dbReference>
<evidence type="ECO:0000256" key="3">
    <source>
        <dbReference type="ARBA" id="ARBA00022679"/>
    </source>
</evidence>
<protein>
    <recommendedName>
        <fullName evidence="4">RNA 2-O ribose methyltransferase substrate binding domain-containing protein</fullName>
    </recommendedName>
</protein>
<dbReference type="GO" id="GO:0006396">
    <property type="term" value="P:RNA processing"/>
    <property type="evidence" value="ECO:0007669"/>
    <property type="project" value="InterPro"/>
</dbReference>
<organism evidence="5">
    <name type="scientific">Musca domestica</name>
    <name type="common">House fly</name>
    <dbReference type="NCBI Taxonomy" id="7370"/>
    <lineage>
        <taxon>Eukaryota</taxon>
        <taxon>Metazoa</taxon>
        <taxon>Ecdysozoa</taxon>
        <taxon>Arthropoda</taxon>
        <taxon>Hexapoda</taxon>
        <taxon>Insecta</taxon>
        <taxon>Pterygota</taxon>
        <taxon>Neoptera</taxon>
        <taxon>Endopterygota</taxon>
        <taxon>Diptera</taxon>
        <taxon>Brachycera</taxon>
        <taxon>Muscomorpha</taxon>
        <taxon>Muscoidea</taxon>
        <taxon>Muscidae</taxon>
        <taxon>Musca</taxon>
    </lineage>
</organism>
<dbReference type="InterPro" id="IPR029026">
    <property type="entry name" value="tRNA_m1G_MTases_N"/>
</dbReference>
<dbReference type="GO" id="GO:0005737">
    <property type="term" value="C:cytoplasm"/>
    <property type="evidence" value="ECO:0007669"/>
    <property type="project" value="UniProtKB-ARBA"/>
</dbReference>